<feature type="domain" description="Helix-turn-helix" evidence="2">
    <location>
        <begin position="487"/>
        <end position="536"/>
    </location>
</feature>
<reference evidence="3 4" key="1">
    <citation type="submission" date="2019-09" db="EMBL/GenBank/DDBJ databases">
        <authorList>
            <person name="Chandra G."/>
            <person name="Truman W A."/>
        </authorList>
    </citation>
    <scope>NUCLEOTIDE SEQUENCE [LARGE SCALE GENOMIC DNA]</scope>
    <source>
        <strain evidence="3">PS854</strain>
    </source>
</reference>
<dbReference type="InterPro" id="IPR041657">
    <property type="entry name" value="HTH_17"/>
</dbReference>
<name>A0A5E7MRU1_PSEFL</name>
<protein>
    <recommendedName>
        <fullName evidence="5">Helix-turn-helix domain-containing protein</fullName>
    </recommendedName>
</protein>
<dbReference type="EMBL" id="CABVIF010000009">
    <property type="protein sequence ID" value="VVP27279.1"/>
    <property type="molecule type" value="Genomic_DNA"/>
</dbReference>
<organism evidence="3 4">
    <name type="scientific">Pseudomonas fluorescens</name>
    <dbReference type="NCBI Taxonomy" id="294"/>
    <lineage>
        <taxon>Bacteria</taxon>
        <taxon>Pseudomonadati</taxon>
        <taxon>Pseudomonadota</taxon>
        <taxon>Gammaproteobacteria</taxon>
        <taxon>Pseudomonadales</taxon>
        <taxon>Pseudomonadaceae</taxon>
        <taxon>Pseudomonas</taxon>
    </lineage>
</organism>
<evidence type="ECO:0000313" key="3">
    <source>
        <dbReference type="EMBL" id="VVP27279.1"/>
    </source>
</evidence>
<dbReference type="RefSeq" id="WP_191635274.1">
    <property type="nucleotide sequence ID" value="NZ_CABVIF010000009.1"/>
</dbReference>
<accession>A0A5E7MRU1</accession>
<dbReference type="AlphaFoldDB" id="A0A5E7MRU1"/>
<evidence type="ECO:0000313" key="4">
    <source>
        <dbReference type="Proteomes" id="UP000327111"/>
    </source>
</evidence>
<dbReference type="Pfam" id="PF12728">
    <property type="entry name" value="HTH_17"/>
    <property type="match status" value="1"/>
</dbReference>
<evidence type="ECO:0000259" key="1">
    <source>
        <dbReference type="Pfam" id="PF06527"/>
    </source>
</evidence>
<dbReference type="Proteomes" id="UP000327111">
    <property type="component" value="Unassembled WGS sequence"/>
</dbReference>
<proteinExistence type="predicted"/>
<feature type="domain" description="TniQ" evidence="1">
    <location>
        <begin position="6"/>
        <end position="116"/>
    </location>
</feature>
<evidence type="ECO:0000259" key="2">
    <source>
        <dbReference type="Pfam" id="PF12728"/>
    </source>
</evidence>
<dbReference type="InterPro" id="IPR009492">
    <property type="entry name" value="TniQ"/>
</dbReference>
<evidence type="ECO:0008006" key="5">
    <source>
        <dbReference type="Google" id="ProtNLM"/>
    </source>
</evidence>
<dbReference type="Pfam" id="PF06527">
    <property type="entry name" value="TniQ"/>
    <property type="match status" value="1"/>
</dbReference>
<gene>
    <name evidence="3" type="ORF">PS854_04116</name>
</gene>
<sequence>MIKILFIPKPLPEESPTSLLKRMAIRHGCRIRSDLQALFGKSTDYRSILSRTHPIVQSVAKKVGENADSFLDGFYEPIGPLSTHPPLKISGLVVRSSMIRKKSAAYCSECGEGSHEYFIKDLGLAIYCPYHMRKYLAKCPHCKAKLHWTALLTGDCACNQRVISPACPPEEASIENKLLHLFREGDADQFRKFEKYLFLLGYQKNDKSECPATRTLVALAFALLEDDKKATFYNLQKLHSLYPEIPKRILCAKLCLIPPFLIQELLKDFLRQNFKALGFQKTVTTPKPLTPFSLSRAQIRAWQKLGDHHWKLLKHAANTTPHNTRFTWKQAKRISEKALELKLRNGFSQKKFVSGLSINYLKTELLLTGQAIKGLIAEKYLSTIRGSGSTSLFALEEVKIFSTKYISIRRLSACSQISAVRIRTAIRHLDLSGRDFNNRRLCLQVMSIATGQLIIDWCKNHQQQKNRPPTRLNSSLPKYHANQSGVWLSTKEAGQLLSINKPTIRYLIRIGALTHCLRSSNGYGYVINKEEVERFRSEYISLTETSNLLHWPVSITRETLKDSGIIPITGLESDEKRPYYFLRQQIVEHATKVEKLRKEHGAAYTISETQQQLCLTLPVILHITNSVILKFSDLTNRTIQKKCVDEFYDNYAPLPVVANWLNIPANCVYRALTRYGIKPIFDHQHNYTRIYLIDDIAKHFPVPTRPNSAITATNKELKIVKVSLLRKTYEFPRVAFGMLFTRSGFTRTIEIYGPAYLLAEDAKKISDVLDQYLLLSQTVKYFGSQQFTRKLILANKLTIARPLYPYSDHPMIEKKSLQDYVTINHLV</sequence>